<keyword evidence="2 10" id="KW-0723">Serine/threonine-protein kinase</keyword>
<feature type="domain" description="Protein kinase" evidence="9">
    <location>
        <begin position="12"/>
        <end position="277"/>
    </location>
</feature>
<gene>
    <name evidence="10" type="ordered locus">PCC8801_1332</name>
</gene>
<keyword evidence="11" id="KW-1185">Reference proteome</keyword>
<dbReference type="KEGG" id="cyp:PCC8801_1332"/>
<dbReference type="CDD" id="cd14014">
    <property type="entry name" value="STKc_PknB_like"/>
    <property type="match status" value="1"/>
</dbReference>
<dbReference type="EMBL" id="CP001287">
    <property type="protein sequence ID" value="ACK65395.1"/>
    <property type="molecule type" value="Genomic_DNA"/>
</dbReference>
<dbReference type="InterPro" id="IPR008266">
    <property type="entry name" value="Tyr_kinase_AS"/>
</dbReference>
<dbReference type="HOGENOM" id="CLU_000288_135_5_3"/>
<dbReference type="GO" id="GO:0005524">
    <property type="term" value="F:ATP binding"/>
    <property type="evidence" value="ECO:0007669"/>
    <property type="project" value="UniProtKB-KW"/>
</dbReference>
<dbReference type="RefSeq" id="WP_012594669.1">
    <property type="nucleotide sequence ID" value="NC_011726.1"/>
</dbReference>
<comment type="catalytic activity">
    <reaction evidence="7">
        <text>L-threonyl-[protein] + ATP = O-phospho-L-threonyl-[protein] + ADP + H(+)</text>
        <dbReference type="Rhea" id="RHEA:46608"/>
        <dbReference type="Rhea" id="RHEA-COMP:11060"/>
        <dbReference type="Rhea" id="RHEA-COMP:11605"/>
        <dbReference type="ChEBI" id="CHEBI:15378"/>
        <dbReference type="ChEBI" id="CHEBI:30013"/>
        <dbReference type="ChEBI" id="CHEBI:30616"/>
        <dbReference type="ChEBI" id="CHEBI:61977"/>
        <dbReference type="ChEBI" id="CHEBI:456216"/>
        <dbReference type="EC" id="2.7.11.1"/>
    </reaction>
</comment>
<reference evidence="11" key="1">
    <citation type="journal article" date="2011" name="MBio">
        <title>Novel metabolic attributes of the genus Cyanothece, comprising a group of unicellular nitrogen-fixing Cyanobacteria.</title>
        <authorList>
            <person name="Bandyopadhyay A."/>
            <person name="Elvitigala T."/>
            <person name="Welsh E."/>
            <person name="Stockel J."/>
            <person name="Liberton M."/>
            <person name="Min H."/>
            <person name="Sherman L.A."/>
            <person name="Pakrasi H.B."/>
        </authorList>
    </citation>
    <scope>NUCLEOTIDE SEQUENCE [LARGE SCALE GENOMIC DNA]</scope>
    <source>
        <strain evidence="11">PCC 8801</strain>
    </source>
</reference>
<dbReference type="InterPro" id="IPR000719">
    <property type="entry name" value="Prot_kinase_dom"/>
</dbReference>
<dbReference type="OrthoDB" id="502205at2"/>
<dbReference type="EC" id="2.7.11.1" evidence="1"/>
<dbReference type="InterPro" id="IPR011009">
    <property type="entry name" value="Kinase-like_dom_sf"/>
</dbReference>
<evidence type="ECO:0000256" key="4">
    <source>
        <dbReference type="ARBA" id="ARBA00022741"/>
    </source>
</evidence>
<evidence type="ECO:0000256" key="1">
    <source>
        <dbReference type="ARBA" id="ARBA00012513"/>
    </source>
</evidence>
<proteinExistence type="predicted"/>
<dbReference type="PROSITE" id="PS00109">
    <property type="entry name" value="PROTEIN_KINASE_TYR"/>
    <property type="match status" value="1"/>
</dbReference>
<keyword evidence="5 10" id="KW-0418">Kinase</keyword>
<evidence type="ECO:0000313" key="11">
    <source>
        <dbReference type="Proteomes" id="UP000008204"/>
    </source>
</evidence>
<dbReference type="AlphaFoldDB" id="B7K3Q3"/>
<dbReference type="eggNOG" id="COG0515">
    <property type="taxonomic scope" value="Bacteria"/>
</dbReference>
<evidence type="ECO:0000256" key="6">
    <source>
        <dbReference type="ARBA" id="ARBA00022840"/>
    </source>
</evidence>
<dbReference type="PROSITE" id="PS50011">
    <property type="entry name" value="PROTEIN_KINASE_DOM"/>
    <property type="match status" value="1"/>
</dbReference>
<dbReference type="SUPFAM" id="SSF56112">
    <property type="entry name" value="Protein kinase-like (PK-like)"/>
    <property type="match status" value="1"/>
</dbReference>
<evidence type="ECO:0000313" key="10">
    <source>
        <dbReference type="EMBL" id="ACK65395.1"/>
    </source>
</evidence>
<evidence type="ECO:0000256" key="7">
    <source>
        <dbReference type="ARBA" id="ARBA00047899"/>
    </source>
</evidence>
<dbReference type="STRING" id="41431.PCC8801_1332"/>
<comment type="catalytic activity">
    <reaction evidence="8">
        <text>L-seryl-[protein] + ATP = O-phospho-L-seryl-[protein] + ADP + H(+)</text>
        <dbReference type="Rhea" id="RHEA:17989"/>
        <dbReference type="Rhea" id="RHEA-COMP:9863"/>
        <dbReference type="Rhea" id="RHEA-COMP:11604"/>
        <dbReference type="ChEBI" id="CHEBI:15378"/>
        <dbReference type="ChEBI" id="CHEBI:29999"/>
        <dbReference type="ChEBI" id="CHEBI:30616"/>
        <dbReference type="ChEBI" id="CHEBI:83421"/>
        <dbReference type="ChEBI" id="CHEBI:456216"/>
        <dbReference type="EC" id="2.7.11.1"/>
    </reaction>
</comment>
<dbReference type="Gene3D" id="3.30.200.20">
    <property type="entry name" value="Phosphorylase Kinase, domain 1"/>
    <property type="match status" value="1"/>
</dbReference>
<dbReference type="Pfam" id="PF00069">
    <property type="entry name" value="Pkinase"/>
    <property type="match status" value="1"/>
</dbReference>
<keyword evidence="6" id="KW-0067">ATP-binding</keyword>
<evidence type="ECO:0000256" key="3">
    <source>
        <dbReference type="ARBA" id="ARBA00022679"/>
    </source>
</evidence>
<keyword evidence="3" id="KW-0808">Transferase</keyword>
<evidence type="ECO:0000256" key="5">
    <source>
        <dbReference type="ARBA" id="ARBA00022777"/>
    </source>
</evidence>
<evidence type="ECO:0000256" key="2">
    <source>
        <dbReference type="ARBA" id="ARBA00022527"/>
    </source>
</evidence>
<dbReference type="Gene3D" id="1.10.510.10">
    <property type="entry name" value="Transferase(Phosphotransferase) domain 1"/>
    <property type="match status" value="1"/>
</dbReference>
<dbReference type="PANTHER" id="PTHR24363:SF0">
    <property type="entry name" value="SERINE_THREONINE KINASE LIKE DOMAIN CONTAINING 1"/>
    <property type="match status" value="1"/>
</dbReference>
<sequence length="281" mass="32138">MNNYPDFTNYGYQINSELGHNRGGGQVPYLATEINTQNTVVIKQFFFAKTTNKWSDYDSYLREIEILKQLDNSQIPRYLDSFQTPTGFCIIQEYKKAVSLAVSRNWTPQQIKEIAIGVLDILNYLQSQIPPIIHRDLTPENILVEDISSLSLEKREGMKVYLVDFGFARMGGGEVAVSSVVKGTLGFMSPEQMFNRELTLASDIYNLSATLICLLTNTPSTELGNLMDKRGKIEFKSKVLHLSDEFIHWLEKCVEPNYQERFTTVHEALETLIHLKVLRPQ</sequence>
<dbReference type="Proteomes" id="UP000008204">
    <property type="component" value="Chromosome"/>
</dbReference>
<evidence type="ECO:0000259" key="9">
    <source>
        <dbReference type="PROSITE" id="PS50011"/>
    </source>
</evidence>
<keyword evidence="4" id="KW-0547">Nucleotide-binding</keyword>
<name>B7K3Q3_RIPO1</name>
<evidence type="ECO:0000256" key="8">
    <source>
        <dbReference type="ARBA" id="ARBA00048679"/>
    </source>
</evidence>
<protein>
    <recommendedName>
        <fullName evidence="1">non-specific serine/threonine protein kinase</fullName>
        <ecNumber evidence="1">2.7.11.1</ecNumber>
    </recommendedName>
</protein>
<dbReference type="PANTHER" id="PTHR24363">
    <property type="entry name" value="SERINE/THREONINE PROTEIN KINASE"/>
    <property type="match status" value="1"/>
</dbReference>
<organism evidence="10 11">
    <name type="scientific">Rippkaea orientalis (strain PCC 8801 / RF-1)</name>
    <name type="common">Cyanothece sp. (strain PCC 8801)</name>
    <dbReference type="NCBI Taxonomy" id="41431"/>
    <lineage>
        <taxon>Bacteria</taxon>
        <taxon>Bacillati</taxon>
        <taxon>Cyanobacteriota</taxon>
        <taxon>Cyanophyceae</taxon>
        <taxon>Oscillatoriophycideae</taxon>
        <taxon>Chroococcales</taxon>
        <taxon>Aphanothecaceae</taxon>
        <taxon>Rippkaea</taxon>
        <taxon>Rippkaea orientalis</taxon>
    </lineage>
</organism>
<dbReference type="GO" id="GO:0004674">
    <property type="term" value="F:protein serine/threonine kinase activity"/>
    <property type="evidence" value="ECO:0007669"/>
    <property type="project" value="UniProtKB-KW"/>
</dbReference>
<accession>B7K3Q3</accession>